<evidence type="ECO:0008006" key="6">
    <source>
        <dbReference type="Google" id="ProtNLM"/>
    </source>
</evidence>
<proteinExistence type="predicted"/>
<dbReference type="GO" id="GO:0005634">
    <property type="term" value="C:nucleus"/>
    <property type="evidence" value="ECO:0007669"/>
    <property type="project" value="UniProtKB-SubCell"/>
</dbReference>
<keyword evidence="5" id="KW-1185">Reference proteome</keyword>
<evidence type="ECO:0000313" key="5">
    <source>
        <dbReference type="Proteomes" id="UP000694408"/>
    </source>
</evidence>
<evidence type="ECO:0000313" key="4">
    <source>
        <dbReference type="Ensembl" id="ENSJHYP00000013003.1"/>
    </source>
</evidence>
<protein>
    <recommendedName>
        <fullName evidence="6">Growth arrest and DNA damage inducible alpha</fullName>
    </recommendedName>
</protein>
<evidence type="ECO:0000256" key="2">
    <source>
        <dbReference type="ARBA" id="ARBA00023242"/>
    </source>
</evidence>
<dbReference type="Gene3D" id="3.30.1330.30">
    <property type="match status" value="1"/>
</dbReference>
<dbReference type="Ensembl" id="ENSJHYT00000015705.1">
    <property type="protein sequence ID" value="ENSJHYP00000013003.1"/>
    <property type="gene ID" value="ENSJHYG00000010094.1"/>
</dbReference>
<reference evidence="4" key="2">
    <citation type="submission" date="2025-09" db="UniProtKB">
        <authorList>
            <consortium name="Ensembl"/>
        </authorList>
    </citation>
    <scope>IDENTIFICATION</scope>
</reference>
<dbReference type="Proteomes" id="UP000694408">
    <property type="component" value="Unplaced"/>
</dbReference>
<name>A0A8C5J2U0_JUNHY</name>
<dbReference type="GO" id="GO:0005737">
    <property type="term" value="C:cytoplasm"/>
    <property type="evidence" value="ECO:0007669"/>
    <property type="project" value="TreeGrafter"/>
</dbReference>
<keyword evidence="2" id="KW-0539">Nucleus</keyword>
<organism evidence="4 5">
    <name type="scientific">Junco hyemalis</name>
    <name type="common">Dark-eyed junco</name>
    <dbReference type="NCBI Taxonomy" id="40217"/>
    <lineage>
        <taxon>Eukaryota</taxon>
        <taxon>Metazoa</taxon>
        <taxon>Chordata</taxon>
        <taxon>Craniata</taxon>
        <taxon>Vertebrata</taxon>
        <taxon>Euteleostomi</taxon>
        <taxon>Archelosauria</taxon>
        <taxon>Archosauria</taxon>
        <taxon>Dinosauria</taxon>
        <taxon>Saurischia</taxon>
        <taxon>Theropoda</taxon>
        <taxon>Coelurosauria</taxon>
        <taxon>Aves</taxon>
        <taxon>Neognathae</taxon>
        <taxon>Neoaves</taxon>
        <taxon>Telluraves</taxon>
        <taxon>Australaves</taxon>
        <taxon>Passeriformes</taxon>
        <taxon>Passerellidae</taxon>
        <taxon>Junco</taxon>
    </lineage>
</organism>
<dbReference type="InterPro" id="IPR024824">
    <property type="entry name" value="GADD45"/>
</dbReference>
<sequence>MEGQHTGNGFQCQGAAMDGRLGIVPGRGWAGIPRFAVAAPGSRAVPKARLGGLGAGCSRAGSLSQLRSRTGPGPAGLGNFYGRGLICMSQWERCMQMSPAGAGGAARAGRLCPARAAGPERPQRPERGVRPWPCPSGPGPVMTLEELPGERRAAGRDPDNVVLCLLAAEEEEAGDAALQIHFTLLRAFCCENDINILRVSNPARLAELLLPAAGPDPPADLHCVLVTVSPGCHRGGHPRPLRIAPNRRARDSNPRAQGLRAGGPAVSPGDSGCLRPSFAVFSPSSSFVSRLFLLFYLFFPLFSSFPPSLFIFPPLPLYFSPFLSPFPPVFLSLPPAFISPSHFFPVPTLPQSPKLNSSHAPRPDLFVCLASNLR</sequence>
<evidence type="ECO:0000256" key="3">
    <source>
        <dbReference type="SAM" id="MobiDB-lite"/>
    </source>
</evidence>
<dbReference type="PANTHER" id="PTHR10411:SF3">
    <property type="entry name" value="GROWTH ARREST AND DNA DAMAGE-INDUCIBLE PROTEIN GADD45 ALPHA"/>
    <property type="match status" value="1"/>
</dbReference>
<dbReference type="PANTHER" id="PTHR10411">
    <property type="entry name" value="GROWTH ARREST AND DNA DAMAGE-INDUCIBLE PROTEIN GADD45"/>
    <property type="match status" value="1"/>
</dbReference>
<accession>A0A8C5J2U0</accession>
<reference evidence="4" key="1">
    <citation type="submission" date="2025-08" db="UniProtKB">
        <authorList>
            <consortium name="Ensembl"/>
        </authorList>
    </citation>
    <scope>IDENTIFICATION</scope>
</reference>
<evidence type="ECO:0000256" key="1">
    <source>
        <dbReference type="ARBA" id="ARBA00004123"/>
    </source>
</evidence>
<feature type="region of interest" description="Disordered" evidence="3">
    <location>
        <begin position="237"/>
        <end position="268"/>
    </location>
</feature>
<dbReference type="AlphaFoldDB" id="A0A8C5J2U0"/>
<dbReference type="InterPro" id="IPR029064">
    <property type="entry name" value="Ribosomal_eL30-like_sf"/>
</dbReference>
<dbReference type="GO" id="GO:0051726">
    <property type="term" value="P:regulation of cell cycle"/>
    <property type="evidence" value="ECO:0007669"/>
    <property type="project" value="InterPro"/>
</dbReference>
<comment type="subcellular location">
    <subcellularLocation>
        <location evidence="1">Nucleus</location>
    </subcellularLocation>
</comment>
<feature type="region of interest" description="Disordered" evidence="3">
    <location>
        <begin position="115"/>
        <end position="141"/>
    </location>
</feature>